<name>A0A4Q9HZF7_STRKA</name>
<comment type="caution">
    <text evidence="2">The sequence shown here is derived from an EMBL/GenBank/DDBJ whole genome shotgun (WGS) entry which is preliminary data.</text>
</comment>
<dbReference type="InterPro" id="IPR047951">
    <property type="entry name" value="Transpos_ISL3"/>
</dbReference>
<evidence type="ECO:0000313" key="2">
    <source>
        <dbReference type="EMBL" id="TBO60495.1"/>
    </source>
</evidence>
<organism evidence="2 3">
    <name type="scientific">Streptomyces kasugaensis</name>
    <dbReference type="NCBI Taxonomy" id="1946"/>
    <lineage>
        <taxon>Bacteria</taxon>
        <taxon>Bacillati</taxon>
        <taxon>Actinomycetota</taxon>
        <taxon>Actinomycetes</taxon>
        <taxon>Kitasatosporales</taxon>
        <taxon>Streptomycetaceae</taxon>
        <taxon>Streptomyces</taxon>
    </lineage>
</organism>
<dbReference type="Proteomes" id="UP000292452">
    <property type="component" value="Unassembled WGS sequence"/>
</dbReference>
<dbReference type="PANTHER" id="PTHR33498">
    <property type="entry name" value="TRANSPOSASE FOR INSERTION SEQUENCE ELEMENT IS1557"/>
    <property type="match status" value="1"/>
</dbReference>
<reference evidence="2 3" key="1">
    <citation type="submission" date="2019-02" db="EMBL/GenBank/DDBJ databases">
        <title>Draft Genome Sequence of Streptomyces sp. AM-2504, identified by 16S rRNA comparative analysis as a Streptomyces Kasugaensis strain.</title>
        <authorList>
            <person name="Napolioni V."/>
            <person name="Giuliodori A.M."/>
            <person name="Spurio R."/>
            <person name="Fabbretti A."/>
        </authorList>
    </citation>
    <scope>NUCLEOTIDE SEQUENCE [LARGE SCALE GENOMIC DNA]</scope>
    <source>
        <strain evidence="2 3">AM-2504</strain>
    </source>
</reference>
<protein>
    <submittedName>
        <fullName evidence="2">Transposase family protein</fullName>
    </submittedName>
</protein>
<feature type="domain" description="Transposase IS204/IS1001/IS1096/IS1165 zinc-finger" evidence="1">
    <location>
        <begin position="22"/>
        <end position="65"/>
    </location>
</feature>
<evidence type="ECO:0000313" key="3">
    <source>
        <dbReference type="Proteomes" id="UP000292452"/>
    </source>
</evidence>
<dbReference type="PANTHER" id="PTHR33498:SF1">
    <property type="entry name" value="TRANSPOSASE FOR INSERTION SEQUENCE ELEMENT IS1557"/>
    <property type="match status" value="1"/>
</dbReference>
<evidence type="ECO:0000259" key="1">
    <source>
        <dbReference type="Pfam" id="PF14690"/>
    </source>
</evidence>
<proteinExistence type="predicted"/>
<gene>
    <name evidence="2" type="ORF">EYS09_06240</name>
</gene>
<dbReference type="AlphaFoldDB" id="A0A4Q9HZF7"/>
<sequence length="118" mass="12921">MEEIVVGDREVVVLAQTVSGEAVCPGCGMASGRVHSGYRRRLSDLAVAGRKVVIDLRVRRLRCRATECSRRTFVEQVDGLTERFARRTPSSRRTLERIALALAGRPGAQAKSRATLIG</sequence>
<keyword evidence="3" id="KW-1185">Reference proteome</keyword>
<dbReference type="InterPro" id="IPR029261">
    <property type="entry name" value="Transposase_Znf"/>
</dbReference>
<dbReference type="EMBL" id="SIXH01000036">
    <property type="protein sequence ID" value="TBO60495.1"/>
    <property type="molecule type" value="Genomic_DNA"/>
</dbReference>
<accession>A0A4Q9HZF7</accession>
<dbReference type="Pfam" id="PF14690">
    <property type="entry name" value="Zn_ribbon_ISL3"/>
    <property type="match status" value="1"/>
</dbReference>